<feature type="compositionally biased region" description="Basic and acidic residues" evidence="1">
    <location>
        <begin position="1"/>
        <end position="40"/>
    </location>
</feature>
<feature type="compositionally biased region" description="Basic residues" evidence="1">
    <location>
        <begin position="63"/>
        <end position="77"/>
    </location>
</feature>
<dbReference type="EMBL" id="BLAF01000031">
    <property type="protein sequence ID" value="GES22502.1"/>
    <property type="molecule type" value="Genomic_DNA"/>
</dbReference>
<feature type="compositionally biased region" description="Pro residues" evidence="1">
    <location>
        <begin position="134"/>
        <end position="146"/>
    </location>
</feature>
<dbReference type="AlphaFoldDB" id="A0A5M3XNH6"/>
<sequence>MPSQRKSYDIGDMSEKDGIDTQPMRRRDRLDRRSPDDLNRMRGPLGMDNRRTPEQPSPTRRIGSSRRRQKTQIRTKRLPNIDQKREGGISVKMTFVAFIHDDHINPVKLRLPLQPPKQNPGRHHLHPRTRTDLPLPPNRVPDPLPDLLPKQPRHPPSRRPHSDPPRLRNNHPPTRREPRHQPRKRKRHQRRLPGPRRRSKHGSSVRLKRTHDIRHHIPDRKRGPLGTHPPIVIRQRASTRPGVVLIAAVVAANQFLKGVDFG</sequence>
<comment type="caution">
    <text evidence="2">The sequence shown here is derived from an EMBL/GenBank/DDBJ whole genome shotgun (WGS) entry which is preliminary data.</text>
</comment>
<feature type="region of interest" description="Disordered" evidence="1">
    <location>
        <begin position="1"/>
        <end position="85"/>
    </location>
</feature>
<dbReference type="Proteomes" id="UP000377595">
    <property type="component" value="Unassembled WGS sequence"/>
</dbReference>
<dbReference type="AntiFam" id="ANF00118">
    <property type="entry name" value="Shadow ORF (opposite ucp12)"/>
</dbReference>
<gene>
    <name evidence="2" type="ORF">Aple_054000</name>
</gene>
<feature type="region of interest" description="Disordered" evidence="1">
    <location>
        <begin position="110"/>
        <end position="229"/>
    </location>
</feature>
<evidence type="ECO:0000256" key="1">
    <source>
        <dbReference type="SAM" id="MobiDB-lite"/>
    </source>
</evidence>
<name>A0A5M3XNH6_9ACTN</name>
<feature type="compositionally biased region" description="Basic residues" evidence="1">
    <location>
        <begin position="181"/>
        <end position="219"/>
    </location>
</feature>
<evidence type="ECO:0000313" key="3">
    <source>
        <dbReference type="Proteomes" id="UP000377595"/>
    </source>
</evidence>
<evidence type="ECO:0000313" key="2">
    <source>
        <dbReference type="EMBL" id="GES22502.1"/>
    </source>
</evidence>
<accession>A0A5M3XNH6</accession>
<organism evidence="2 3">
    <name type="scientific">Acrocarpospora pleiomorpha</name>
    <dbReference type="NCBI Taxonomy" id="90975"/>
    <lineage>
        <taxon>Bacteria</taxon>
        <taxon>Bacillati</taxon>
        <taxon>Actinomycetota</taxon>
        <taxon>Actinomycetes</taxon>
        <taxon>Streptosporangiales</taxon>
        <taxon>Streptosporangiaceae</taxon>
        <taxon>Acrocarpospora</taxon>
    </lineage>
</organism>
<protein>
    <submittedName>
        <fullName evidence="2">Uncharacterized protein</fullName>
    </submittedName>
</protein>
<reference evidence="2 3" key="1">
    <citation type="submission" date="2019-10" db="EMBL/GenBank/DDBJ databases">
        <title>Whole genome shotgun sequence of Acrocarpospora pleiomorpha NBRC 16267.</title>
        <authorList>
            <person name="Ichikawa N."/>
            <person name="Kimura A."/>
            <person name="Kitahashi Y."/>
            <person name="Komaki H."/>
            <person name="Oguchi A."/>
        </authorList>
    </citation>
    <scope>NUCLEOTIDE SEQUENCE [LARGE SCALE GENOMIC DNA]</scope>
    <source>
        <strain evidence="2 3">NBRC 16267</strain>
    </source>
</reference>
<keyword evidence="3" id="KW-1185">Reference proteome</keyword>
<proteinExistence type="predicted"/>